<keyword evidence="3" id="KW-1185">Reference proteome</keyword>
<dbReference type="InParanoid" id="A0A165MFY0"/>
<feature type="region of interest" description="Disordered" evidence="1">
    <location>
        <begin position="134"/>
        <end position="156"/>
    </location>
</feature>
<accession>A0A165MFY0</accession>
<sequence length="156" mass="17161">MISAHVFIVSCSAPDIQDHAPSYVPTSALNNCPRETFIHIRLTWPILRADVVFSVKRFSHHASTLPRACQGHSHPGTGIADHKALGRTHVATGRRSFSRAFLSMLCPSEEAIPRRRRYGQTCPAALRKPSVEKHFATPPRKGSGGMSPIKFDVSLP</sequence>
<dbReference type="EMBL" id="KV425911">
    <property type="protein sequence ID" value="KZV99208.1"/>
    <property type="molecule type" value="Genomic_DNA"/>
</dbReference>
<dbReference type="Proteomes" id="UP000077266">
    <property type="component" value="Unassembled WGS sequence"/>
</dbReference>
<evidence type="ECO:0000313" key="3">
    <source>
        <dbReference type="Proteomes" id="UP000077266"/>
    </source>
</evidence>
<evidence type="ECO:0000313" key="2">
    <source>
        <dbReference type="EMBL" id="KZV99208.1"/>
    </source>
</evidence>
<gene>
    <name evidence="2" type="ORF">EXIGLDRAFT_248812</name>
</gene>
<dbReference type="AlphaFoldDB" id="A0A165MFY0"/>
<protein>
    <submittedName>
        <fullName evidence="2">Uncharacterized protein</fullName>
    </submittedName>
</protein>
<name>A0A165MFY0_EXIGL</name>
<organism evidence="2 3">
    <name type="scientific">Exidia glandulosa HHB12029</name>
    <dbReference type="NCBI Taxonomy" id="1314781"/>
    <lineage>
        <taxon>Eukaryota</taxon>
        <taxon>Fungi</taxon>
        <taxon>Dikarya</taxon>
        <taxon>Basidiomycota</taxon>
        <taxon>Agaricomycotina</taxon>
        <taxon>Agaricomycetes</taxon>
        <taxon>Auriculariales</taxon>
        <taxon>Exidiaceae</taxon>
        <taxon>Exidia</taxon>
    </lineage>
</organism>
<evidence type="ECO:0000256" key="1">
    <source>
        <dbReference type="SAM" id="MobiDB-lite"/>
    </source>
</evidence>
<proteinExistence type="predicted"/>
<reference evidence="2 3" key="1">
    <citation type="journal article" date="2016" name="Mol. Biol. Evol.">
        <title>Comparative Genomics of Early-Diverging Mushroom-Forming Fungi Provides Insights into the Origins of Lignocellulose Decay Capabilities.</title>
        <authorList>
            <person name="Nagy L.G."/>
            <person name="Riley R."/>
            <person name="Tritt A."/>
            <person name="Adam C."/>
            <person name="Daum C."/>
            <person name="Floudas D."/>
            <person name="Sun H."/>
            <person name="Yadav J.S."/>
            <person name="Pangilinan J."/>
            <person name="Larsson K.H."/>
            <person name="Matsuura K."/>
            <person name="Barry K."/>
            <person name="Labutti K."/>
            <person name="Kuo R."/>
            <person name="Ohm R.A."/>
            <person name="Bhattacharya S.S."/>
            <person name="Shirouzu T."/>
            <person name="Yoshinaga Y."/>
            <person name="Martin F.M."/>
            <person name="Grigoriev I.V."/>
            <person name="Hibbett D.S."/>
        </authorList>
    </citation>
    <scope>NUCLEOTIDE SEQUENCE [LARGE SCALE GENOMIC DNA]</scope>
    <source>
        <strain evidence="2 3">HHB12029</strain>
    </source>
</reference>